<keyword evidence="11" id="KW-0739">Sodium transport</keyword>
<comment type="caution">
    <text evidence="14">The sequence shown here is derived from an EMBL/GenBank/DDBJ whole genome shotgun (WGS) entry which is preliminary data.</text>
</comment>
<evidence type="ECO:0000313" key="15">
    <source>
        <dbReference type="Proteomes" id="UP000234845"/>
    </source>
</evidence>
<feature type="transmembrane region" description="Helical" evidence="12">
    <location>
        <begin position="118"/>
        <end position="140"/>
    </location>
</feature>
<dbReference type="PANTHER" id="PTHR10110:SF195">
    <property type="entry name" value="NA(+)_H(+) ANTIPORTER NHAS2"/>
    <property type="match status" value="1"/>
</dbReference>
<gene>
    <name evidence="14" type="ORF">CWI75_13080</name>
</gene>
<feature type="transmembrane region" description="Helical" evidence="12">
    <location>
        <begin position="6"/>
        <end position="25"/>
    </location>
</feature>
<dbReference type="AlphaFoldDB" id="A0A2N5Y141"/>
<protein>
    <submittedName>
        <fullName evidence="14">Sodium:proton antiporter</fullName>
    </submittedName>
</protein>
<feature type="transmembrane region" description="Helical" evidence="12">
    <location>
        <begin position="371"/>
        <end position="389"/>
    </location>
</feature>
<dbReference type="GO" id="GO:0005886">
    <property type="term" value="C:plasma membrane"/>
    <property type="evidence" value="ECO:0007669"/>
    <property type="project" value="UniProtKB-SubCell"/>
</dbReference>
<dbReference type="GO" id="GO:0051453">
    <property type="term" value="P:regulation of intracellular pH"/>
    <property type="evidence" value="ECO:0007669"/>
    <property type="project" value="TreeGrafter"/>
</dbReference>
<feature type="transmembrane region" description="Helical" evidence="12">
    <location>
        <begin position="284"/>
        <end position="303"/>
    </location>
</feature>
<sequence length="405" mass="42913">MITQVTGQALALLSLALVGLILAKLTRIDKTLCCLGAGFMGGLLVAPLGLDTGIRAGNAQDLVFYLLLPPLLFQAAWHISPAMLRRWVVPILIFATLGVAISVAISAVLIYVGVNHSGFPWIAALLTGAILAATDPISVVNLLRTEKAPEDIATLVEGESLLNDAAAAVLFTAILSLAVSNSNEMPSLPVVGALAIHIIGGIITGIAFGLLAAILVLFLKSSVIANLILVVSAFGSFYVAQELLGLSGIITVVVTALVARSGLRSFEQRLLQDTEVTWDWLGDTFIALVFTLMGLVVVPAMFIDQWLAIVIAIASALVGRAATVYSCAPLSSLLMRHHNIPSNWKPLLVWGGLRGAIAIALVLTLPVQLPYWYTVQSMVFGVVLFNLLVQGTTCRPLVRRLSEVD</sequence>
<feature type="transmembrane region" description="Helical" evidence="12">
    <location>
        <begin position="62"/>
        <end position="80"/>
    </location>
</feature>
<evidence type="ECO:0000256" key="7">
    <source>
        <dbReference type="ARBA" id="ARBA00022989"/>
    </source>
</evidence>
<feature type="transmembrane region" description="Helical" evidence="12">
    <location>
        <begin position="87"/>
        <end position="112"/>
    </location>
</feature>
<dbReference type="EMBL" id="PKLZ01000009">
    <property type="protein sequence ID" value="PLW82079.1"/>
    <property type="molecule type" value="Genomic_DNA"/>
</dbReference>
<accession>A0A2N5Y141</accession>
<dbReference type="OrthoDB" id="9774146at2"/>
<feature type="transmembrane region" description="Helical" evidence="12">
    <location>
        <begin position="32"/>
        <end position="50"/>
    </location>
</feature>
<dbReference type="Pfam" id="PF00999">
    <property type="entry name" value="Na_H_Exchanger"/>
    <property type="match status" value="1"/>
</dbReference>
<evidence type="ECO:0000256" key="2">
    <source>
        <dbReference type="ARBA" id="ARBA00007367"/>
    </source>
</evidence>
<dbReference type="GO" id="GO:0015386">
    <property type="term" value="F:potassium:proton antiporter activity"/>
    <property type="evidence" value="ECO:0007669"/>
    <property type="project" value="TreeGrafter"/>
</dbReference>
<evidence type="ECO:0000259" key="13">
    <source>
        <dbReference type="Pfam" id="PF00999"/>
    </source>
</evidence>
<feature type="transmembrane region" description="Helical" evidence="12">
    <location>
        <begin position="223"/>
        <end position="240"/>
    </location>
</feature>
<evidence type="ECO:0000256" key="11">
    <source>
        <dbReference type="ARBA" id="ARBA00023201"/>
    </source>
</evidence>
<dbReference type="RefSeq" id="WP_101522014.1">
    <property type="nucleotide sequence ID" value="NZ_PKLZ01000009.1"/>
</dbReference>
<evidence type="ECO:0000256" key="5">
    <source>
        <dbReference type="ARBA" id="ARBA00022475"/>
    </source>
</evidence>
<evidence type="ECO:0000256" key="4">
    <source>
        <dbReference type="ARBA" id="ARBA00022449"/>
    </source>
</evidence>
<feature type="transmembrane region" description="Helical" evidence="12">
    <location>
        <begin position="309"/>
        <end position="335"/>
    </location>
</feature>
<proteinExistence type="inferred from homology"/>
<dbReference type="PANTHER" id="PTHR10110">
    <property type="entry name" value="SODIUM/HYDROGEN EXCHANGER"/>
    <property type="match status" value="1"/>
</dbReference>
<evidence type="ECO:0000256" key="3">
    <source>
        <dbReference type="ARBA" id="ARBA00022448"/>
    </source>
</evidence>
<keyword evidence="5" id="KW-1003">Cell membrane</keyword>
<dbReference type="InterPro" id="IPR006153">
    <property type="entry name" value="Cation/H_exchanger_TM"/>
</dbReference>
<reference evidence="15" key="1">
    <citation type="submission" date="2017-11" db="EMBL/GenBank/DDBJ databases">
        <title>The draft genome sequence of Chromatocurvus sp. F02.</title>
        <authorList>
            <person name="Du Z.-J."/>
            <person name="Chang Y.-Q."/>
        </authorList>
    </citation>
    <scope>NUCLEOTIDE SEQUENCE [LARGE SCALE GENOMIC DNA]</scope>
    <source>
        <strain evidence="15">F02</strain>
    </source>
</reference>
<dbReference type="Proteomes" id="UP000234845">
    <property type="component" value="Unassembled WGS sequence"/>
</dbReference>
<feature type="transmembrane region" description="Helical" evidence="12">
    <location>
        <begin position="246"/>
        <end position="263"/>
    </location>
</feature>
<evidence type="ECO:0000256" key="1">
    <source>
        <dbReference type="ARBA" id="ARBA00004651"/>
    </source>
</evidence>
<evidence type="ECO:0000313" key="14">
    <source>
        <dbReference type="EMBL" id="PLW82079.1"/>
    </source>
</evidence>
<dbReference type="GO" id="GO:0015385">
    <property type="term" value="F:sodium:proton antiporter activity"/>
    <property type="evidence" value="ECO:0007669"/>
    <property type="project" value="InterPro"/>
</dbReference>
<keyword evidence="9" id="KW-0406">Ion transport</keyword>
<evidence type="ECO:0000256" key="10">
    <source>
        <dbReference type="ARBA" id="ARBA00023136"/>
    </source>
</evidence>
<keyword evidence="3" id="KW-0813">Transport</keyword>
<evidence type="ECO:0000256" key="6">
    <source>
        <dbReference type="ARBA" id="ARBA00022692"/>
    </source>
</evidence>
<organism evidence="14 15">
    <name type="scientific">Kineobactrum sediminis</name>
    <dbReference type="NCBI Taxonomy" id="1905677"/>
    <lineage>
        <taxon>Bacteria</taxon>
        <taxon>Pseudomonadati</taxon>
        <taxon>Pseudomonadota</taxon>
        <taxon>Gammaproteobacteria</taxon>
        <taxon>Cellvibrionales</taxon>
        <taxon>Halieaceae</taxon>
        <taxon>Kineobactrum</taxon>
    </lineage>
</organism>
<feature type="transmembrane region" description="Helical" evidence="12">
    <location>
        <begin position="347"/>
        <end position="365"/>
    </location>
</feature>
<keyword evidence="8" id="KW-0915">Sodium</keyword>
<feature type="transmembrane region" description="Helical" evidence="12">
    <location>
        <begin position="191"/>
        <end position="216"/>
    </location>
</feature>
<feature type="domain" description="Cation/H+ exchanger transmembrane" evidence="13">
    <location>
        <begin position="19"/>
        <end position="399"/>
    </location>
</feature>
<dbReference type="Gene3D" id="6.10.140.1330">
    <property type="match status" value="1"/>
</dbReference>
<feature type="transmembrane region" description="Helical" evidence="12">
    <location>
        <begin position="161"/>
        <end position="179"/>
    </location>
</feature>
<dbReference type="InterPro" id="IPR018422">
    <property type="entry name" value="Cation/H_exchanger_CPA1"/>
</dbReference>
<evidence type="ECO:0000256" key="12">
    <source>
        <dbReference type="SAM" id="Phobius"/>
    </source>
</evidence>
<evidence type="ECO:0000256" key="8">
    <source>
        <dbReference type="ARBA" id="ARBA00023053"/>
    </source>
</evidence>
<keyword evidence="15" id="KW-1185">Reference proteome</keyword>
<comment type="similarity">
    <text evidence="2">Belongs to the monovalent cation:proton antiporter 1 (CPA1) transporter (TC 2.A.36) family.</text>
</comment>
<dbReference type="GO" id="GO:0098719">
    <property type="term" value="P:sodium ion import across plasma membrane"/>
    <property type="evidence" value="ECO:0007669"/>
    <property type="project" value="TreeGrafter"/>
</dbReference>
<keyword evidence="6 12" id="KW-0812">Transmembrane</keyword>
<name>A0A2N5Y141_9GAMM</name>
<keyword evidence="7 12" id="KW-1133">Transmembrane helix</keyword>
<evidence type="ECO:0000256" key="9">
    <source>
        <dbReference type="ARBA" id="ARBA00023065"/>
    </source>
</evidence>
<comment type="subcellular location">
    <subcellularLocation>
        <location evidence="1">Cell membrane</location>
        <topology evidence="1">Multi-pass membrane protein</topology>
    </subcellularLocation>
</comment>
<keyword evidence="4" id="KW-0050">Antiport</keyword>
<keyword evidence="10 12" id="KW-0472">Membrane</keyword>